<feature type="transmembrane region" description="Helical" evidence="5">
    <location>
        <begin position="316"/>
        <end position="334"/>
    </location>
</feature>
<feature type="transmembrane region" description="Helical" evidence="5">
    <location>
        <begin position="199"/>
        <end position="218"/>
    </location>
</feature>
<dbReference type="PANTHER" id="PTHR22911">
    <property type="entry name" value="ACYL-MALONYL CONDENSING ENZYME-RELATED"/>
    <property type="match status" value="1"/>
</dbReference>
<proteinExistence type="predicted"/>
<dbReference type="AlphaFoldDB" id="A0A8X6YMG3"/>
<keyword evidence="4 5" id="KW-0472">Membrane</keyword>
<evidence type="ECO:0000256" key="4">
    <source>
        <dbReference type="ARBA" id="ARBA00023136"/>
    </source>
</evidence>
<evidence type="ECO:0000259" key="6">
    <source>
        <dbReference type="Pfam" id="PF00892"/>
    </source>
</evidence>
<evidence type="ECO:0000256" key="1">
    <source>
        <dbReference type="ARBA" id="ARBA00004141"/>
    </source>
</evidence>
<dbReference type="Proteomes" id="UP000886998">
    <property type="component" value="Unassembled WGS sequence"/>
</dbReference>
<comment type="subcellular location">
    <subcellularLocation>
        <location evidence="1">Membrane</location>
        <topology evidence="1">Multi-pass membrane protein</topology>
    </subcellularLocation>
</comment>
<evidence type="ECO:0000256" key="3">
    <source>
        <dbReference type="ARBA" id="ARBA00022989"/>
    </source>
</evidence>
<evidence type="ECO:0000256" key="5">
    <source>
        <dbReference type="SAM" id="Phobius"/>
    </source>
</evidence>
<dbReference type="InterPro" id="IPR037185">
    <property type="entry name" value="EmrE-like"/>
</dbReference>
<dbReference type="InterPro" id="IPR000620">
    <property type="entry name" value="EamA_dom"/>
</dbReference>
<accession>A0A8X6YMG3</accession>
<feature type="transmembrane region" description="Helical" evidence="5">
    <location>
        <begin position="261"/>
        <end position="279"/>
    </location>
</feature>
<feature type="domain" description="EamA" evidence="6">
    <location>
        <begin position="50"/>
        <end position="181"/>
    </location>
</feature>
<comment type="caution">
    <text evidence="7">The sequence shown here is derived from an EMBL/GenBank/DDBJ whole genome shotgun (WGS) entry which is preliminary data.</text>
</comment>
<name>A0A8X6YMG3_9ARAC</name>
<sequence length="356" mass="39533">MDSPRLKMHPPSIVAFFKSSSKKKIIINEPKEKSATCEISFNRVKYLPLKGLVLSMVSGVFYALVALLVKEMENISPGQLSVYRSSALFVFTLPQVIKCRENLLGEKGYRLQLLIAGVVGSFNLIFSFITFRHLPLGVGSVIIFSSPITVTVGAKVLLKEPCGIMQTVALVLTAFGIFLNSKVPNMWTDAEVIFSGTYLYGFLAGIGTLLCATGRYLLVRKLKHIHHSVVIFNYGCIAVVITSLFTLVTDNFKAVYCGYQGVYIIAIGFFSYFGQILLTRAFQCENAGPVMTSRASSEIVLSFLFQTLIFHDKPDVFSISGAFLVGICIIFIGLQKWIDSLPKDSIHRKNFEWINK</sequence>
<dbReference type="Pfam" id="PF00892">
    <property type="entry name" value="EamA"/>
    <property type="match status" value="1"/>
</dbReference>
<evidence type="ECO:0000256" key="2">
    <source>
        <dbReference type="ARBA" id="ARBA00022692"/>
    </source>
</evidence>
<feature type="transmembrane region" description="Helical" evidence="5">
    <location>
        <begin position="111"/>
        <end position="131"/>
    </location>
</feature>
<feature type="transmembrane region" description="Helical" evidence="5">
    <location>
        <begin position="51"/>
        <end position="69"/>
    </location>
</feature>
<keyword evidence="3 5" id="KW-1133">Transmembrane helix</keyword>
<reference evidence="7" key="1">
    <citation type="submission" date="2020-08" db="EMBL/GenBank/DDBJ databases">
        <title>Multicomponent nature underlies the extraordinary mechanical properties of spider dragline silk.</title>
        <authorList>
            <person name="Kono N."/>
            <person name="Nakamura H."/>
            <person name="Mori M."/>
            <person name="Yoshida Y."/>
            <person name="Ohtoshi R."/>
            <person name="Malay A.D."/>
            <person name="Moran D.A.P."/>
            <person name="Tomita M."/>
            <person name="Numata K."/>
            <person name="Arakawa K."/>
        </authorList>
    </citation>
    <scope>NUCLEOTIDE SEQUENCE</scope>
</reference>
<keyword evidence="8" id="KW-1185">Reference proteome</keyword>
<protein>
    <submittedName>
        <fullName evidence="7">Solute carrier family 35 member G1</fullName>
    </submittedName>
</protein>
<evidence type="ECO:0000313" key="8">
    <source>
        <dbReference type="Proteomes" id="UP000886998"/>
    </source>
</evidence>
<dbReference type="GO" id="GO:0016020">
    <property type="term" value="C:membrane"/>
    <property type="evidence" value="ECO:0007669"/>
    <property type="project" value="UniProtKB-SubCell"/>
</dbReference>
<keyword evidence="2 5" id="KW-0812">Transmembrane</keyword>
<feature type="transmembrane region" description="Helical" evidence="5">
    <location>
        <begin position="230"/>
        <end position="249"/>
    </location>
</feature>
<feature type="transmembrane region" description="Helical" evidence="5">
    <location>
        <begin position="163"/>
        <end position="179"/>
    </location>
</feature>
<dbReference type="EMBL" id="BMAV01019331">
    <property type="protein sequence ID" value="GFY72284.1"/>
    <property type="molecule type" value="Genomic_DNA"/>
</dbReference>
<organism evidence="7 8">
    <name type="scientific">Trichonephila inaurata madagascariensis</name>
    <dbReference type="NCBI Taxonomy" id="2747483"/>
    <lineage>
        <taxon>Eukaryota</taxon>
        <taxon>Metazoa</taxon>
        <taxon>Ecdysozoa</taxon>
        <taxon>Arthropoda</taxon>
        <taxon>Chelicerata</taxon>
        <taxon>Arachnida</taxon>
        <taxon>Araneae</taxon>
        <taxon>Araneomorphae</taxon>
        <taxon>Entelegynae</taxon>
        <taxon>Araneoidea</taxon>
        <taxon>Nephilidae</taxon>
        <taxon>Trichonephila</taxon>
        <taxon>Trichonephila inaurata</taxon>
    </lineage>
</organism>
<dbReference type="OrthoDB" id="306876at2759"/>
<dbReference type="PANTHER" id="PTHR22911:SF6">
    <property type="entry name" value="SOLUTE CARRIER FAMILY 35 MEMBER G1"/>
    <property type="match status" value="1"/>
</dbReference>
<feature type="transmembrane region" description="Helical" evidence="5">
    <location>
        <begin position="137"/>
        <end position="158"/>
    </location>
</feature>
<gene>
    <name evidence="7" type="primary">NCL1_27014</name>
    <name evidence="7" type="ORF">TNIN_19031</name>
</gene>
<dbReference type="SUPFAM" id="SSF103481">
    <property type="entry name" value="Multidrug resistance efflux transporter EmrE"/>
    <property type="match status" value="2"/>
</dbReference>
<evidence type="ECO:0000313" key="7">
    <source>
        <dbReference type="EMBL" id="GFY72284.1"/>
    </source>
</evidence>